<dbReference type="Proteomes" id="UP001231189">
    <property type="component" value="Unassembled WGS sequence"/>
</dbReference>
<dbReference type="InterPro" id="IPR045864">
    <property type="entry name" value="aa-tRNA-synth_II/BPL/LPL"/>
</dbReference>
<dbReference type="AlphaFoldDB" id="A0AAD8TL53"/>
<feature type="compositionally biased region" description="Polar residues" evidence="11">
    <location>
        <begin position="1"/>
        <end position="13"/>
    </location>
</feature>
<gene>
    <name evidence="13" type="ORF">QYE76_045892</name>
</gene>
<evidence type="ECO:0000256" key="2">
    <source>
        <dbReference type="ARBA" id="ARBA00005312"/>
    </source>
</evidence>
<evidence type="ECO:0000256" key="1">
    <source>
        <dbReference type="ARBA" id="ARBA00004496"/>
    </source>
</evidence>
<feature type="compositionally biased region" description="Basic residues" evidence="11">
    <location>
        <begin position="14"/>
        <end position="31"/>
    </location>
</feature>
<keyword evidence="9" id="KW-0030">Aminoacyl-tRNA synthetase</keyword>
<comment type="similarity">
    <text evidence="2">Belongs to the class-II aminoacyl-tRNA synthetase family. Type 2 subfamily.</text>
</comment>
<protein>
    <recommendedName>
        <fullName evidence="3">aspartate--tRNA ligase</fullName>
        <ecNumber evidence="3">6.1.1.12</ecNumber>
    </recommendedName>
</protein>
<dbReference type="Pfam" id="PF00152">
    <property type="entry name" value="tRNA-synt_2"/>
    <property type="match status" value="1"/>
</dbReference>
<reference evidence="13" key="1">
    <citation type="submission" date="2023-07" db="EMBL/GenBank/DDBJ databases">
        <title>A chromosome-level genome assembly of Lolium multiflorum.</title>
        <authorList>
            <person name="Chen Y."/>
            <person name="Copetti D."/>
            <person name="Kolliker R."/>
            <person name="Studer B."/>
        </authorList>
    </citation>
    <scope>NUCLEOTIDE SEQUENCE</scope>
    <source>
        <strain evidence="13">02402/16</strain>
        <tissue evidence="13">Leaf</tissue>
    </source>
</reference>
<dbReference type="InterPro" id="IPR002312">
    <property type="entry name" value="Asp/Asn-tRNA-synth_IIb"/>
</dbReference>
<dbReference type="PRINTS" id="PR01042">
    <property type="entry name" value="TRNASYNTHASP"/>
</dbReference>
<proteinExistence type="inferred from homology"/>
<evidence type="ECO:0000256" key="9">
    <source>
        <dbReference type="ARBA" id="ARBA00023146"/>
    </source>
</evidence>
<dbReference type="EC" id="6.1.1.12" evidence="3"/>
<evidence type="ECO:0000256" key="11">
    <source>
        <dbReference type="SAM" id="MobiDB-lite"/>
    </source>
</evidence>
<dbReference type="GO" id="GO:0003723">
    <property type="term" value="F:RNA binding"/>
    <property type="evidence" value="ECO:0007669"/>
    <property type="project" value="TreeGrafter"/>
</dbReference>
<evidence type="ECO:0000256" key="4">
    <source>
        <dbReference type="ARBA" id="ARBA00022490"/>
    </source>
</evidence>
<dbReference type="PANTHER" id="PTHR43450:SF1">
    <property type="entry name" value="ASPARTATE--TRNA LIGASE, CYTOPLASMIC"/>
    <property type="match status" value="1"/>
</dbReference>
<evidence type="ECO:0000313" key="14">
    <source>
        <dbReference type="Proteomes" id="UP001231189"/>
    </source>
</evidence>
<keyword evidence="14" id="KW-1185">Reference proteome</keyword>
<comment type="catalytic activity">
    <reaction evidence="10">
        <text>tRNA(Asp) + L-aspartate + ATP = L-aspartyl-tRNA(Asp) + AMP + diphosphate</text>
        <dbReference type="Rhea" id="RHEA:19649"/>
        <dbReference type="Rhea" id="RHEA-COMP:9660"/>
        <dbReference type="Rhea" id="RHEA-COMP:9678"/>
        <dbReference type="ChEBI" id="CHEBI:29991"/>
        <dbReference type="ChEBI" id="CHEBI:30616"/>
        <dbReference type="ChEBI" id="CHEBI:33019"/>
        <dbReference type="ChEBI" id="CHEBI:78442"/>
        <dbReference type="ChEBI" id="CHEBI:78516"/>
        <dbReference type="ChEBI" id="CHEBI:456215"/>
        <dbReference type="EC" id="6.1.1.12"/>
    </reaction>
</comment>
<dbReference type="InterPro" id="IPR004364">
    <property type="entry name" value="Aa-tRNA-synt_II"/>
</dbReference>
<dbReference type="InterPro" id="IPR012340">
    <property type="entry name" value="NA-bd_OB-fold"/>
</dbReference>
<evidence type="ECO:0000256" key="8">
    <source>
        <dbReference type="ARBA" id="ARBA00022917"/>
    </source>
</evidence>
<dbReference type="SUPFAM" id="SSF50249">
    <property type="entry name" value="Nucleic acid-binding proteins"/>
    <property type="match status" value="1"/>
</dbReference>
<feature type="domain" description="Aminoacyl-tRNA synthetase class II (D/K/N)" evidence="12">
    <location>
        <begin position="325"/>
        <end position="614"/>
    </location>
</feature>
<dbReference type="GO" id="GO:0017101">
    <property type="term" value="C:aminoacyl-tRNA synthetase multienzyme complex"/>
    <property type="evidence" value="ECO:0007669"/>
    <property type="project" value="TreeGrafter"/>
</dbReference>
<evidence type="ECO:0000259" key="12">
    <source>
        <dbReference type="Pfam" id="PF00152"/>
    </source>
</evidence>
<evidence type="ECO:0000256" key="5">
    <source>
        <dbReference type="ARBA" id="ARBA00022598"/>
    </source>
</evidence>
<dbReference type="PANTHER" id="PTHR43450">
    <property type="entry name" value="ASPARTYL-TRNA SYNTHETASE"/>
    <property type="match status" value="1"/>
</dbReference>
<feature type="region of interest" description="Disordered" evidence="11">
    <location>
        <begin position="1"/>
        <end position="34"/>
    </location>
</feature>
<dbReference type="GO" id="GO:0006422">
    <property type="term" value="P:aspartyl-tRNA aminoacylation"/>
    <property type="evidence" value="ECO:0007669"/>
    <property type="project" value="InterPro"/>
</dbReference>
<keyword evidence="4" id="KW-0963">Cytoplasm</keyword>
<dbReference type="InterPro" id="IPR004523">
    <property type="entry name" value="Asp-tRNA_synthase_2"/>
</dbReference>
<comment type="caution">
    <text evidence="13">The sequence shown here is derived from an EMBL/GenBank/DDBJ whole genome shotgun (WGS) entry which is preliminary data.</text>
</comment>
<accession>A0AAD8TL53</accession>
<dbReference type="SUPFAM" id="SSF55681">
    <property type="entry name" value="Class II aaRS and biotin synthetases"/>
    <property type="match status" value="1"/>
</dbReference>
<dbReference type="GO" id="GO:0005524">
    <property type="term" value="F:ATP binding"/>
    <property type="evidence" value="ECO:0007669"/>
    <property type="project" value="UniProtKB-KW"/>
</dbReference>
<dbReference type="Gene3D" id="2.40.50.140">
    <property type="entry name" value="Nucleic acid-binding proteins"/>
    <property type="match status" value="1"/>
</dbReference>
<name>A0AAD8TL53_LOLMU</name>
<keyword evidence="7" id="KW-0067">ATP-binding</keyword>
<dbReference type="Gene3D" id="3.30.930.10">
    <property type="entry name" value="Bira Bifunctional Protein, Domain 2"/>
    <property type="match status" value="1"/>
</dbReference>
<evidence type="ECO:0000256" key="7">
    <source>
        <dbReference type="ARBA" id="ARBA00022840"/>
    </source>
</evidence>
<keyword evidence="5" id="KW-0436">Ligase</keyword>
<dbReference type="EMBL" id="JAUUTY010000002">
    <property type="protein sequence ID" value="KAK1685044.1"/>
    <property type="molecule type" value="Genomic_DNA"/>
</dbReference>
<organism evidence="13 14">
    <name type="scientific">Lolium multiflorum</name>
    <name type="common">Italian ryegrass</name>
    <name type="synonym">Lolium perenne subsp. multiflorum</name>
    <dbReference type="NCBI Taxonomy" id="4521"/>
    <lineage>
        <taxon>Eukaryota</taxon>
        <taxon>Viridiplantae</taxon>
        <taxon>Streptophyta</taxon>
        <taxon>Embryophyta</taxon>
        <taxon>Tracheophyta</taxon>
        <taxon>Spermatophyta</taxon>
        <taxon>Magnoliopsida</taxon>
        <taxon>Liliopsida</taxon>
        <taxon>Poales</taxon>
        <taxon>Poaceae</taxon>
        <taxon>BOP clade</taxon>
        <taxon>Pooideae</taxon>
        <taxon>Poodae</taxon>
        <taxon>Poeae</taxon>
        <taxon>Poeae Chloroplast Group 2 (Poeae type)</taxon>
        <taxon>Loliodinae</taxon>
        <taxon>Loliinae</taxon>
        <taxon>Lolium</taxon>
    </lineage>
</organism>
<keyword evidence="6" id="KW-0547">Nucleotide-binding</keyword>
<dbReference type="GO" id="GO:0005829">
    <property type="term" value="C:cytosol"/>
    <property type="evidence" value="ECO:0007669"/>
    <property type="project" value="TreeGrafter"/>
</dbReference>
<keyword evidence="8" id="KW-0648">Protein biosynthesis</keyword>
<evidence type="ECO:0000256" key="3">
    <source>
        <dbReference type="ARBA" id="ARBA00012841"/>
    </source>
</evidence>
<comment type="subcellular location">
    <subcellularLocation>
        <location evidence="1">Cytoplasm</location>
    </subcellularLocation>
</comment>
<evidence type="ECO:0000313" key="13">
    <source>
        <dbReference type="EMBL" id="KAK1685044.1"/>
    </source>
</evidence>
<evidence type="ECO:0000256" key="6">
    <source>
        <dbReference type="ARBA" id="ARBA00022741"/>
    </source>
</evidence>
<sequence>MSMSTEQQQQTAVTKKHSVSTERRRAKSKKKTAQDPYDSLYGRVPLKMFHERPWTYAGWLDGSKVGNYVLLFGNVMRVRPLSKTSTIVVLLSRCRTVRCMVVASADEGVTTRMVRFAATLRRGTYLEVEGVVSPPGMETDMLLRTTQQVEIQVRKLYTIATNKDGSLVDGVTTTEEDDDGAVDGVTTMADGNPVDGVVATMEISSPVHGVIIDGVTTIEDISLVGRATTAEDGSLVHGVTVDGVATMEDDILVDSVATIEDDSQVDGASQSSSISIPTRPSIMLEENLVGREGEPRWVGQAGWGLAHADERPSLNYDYANPLPVCHAIFRIHSEVEYKIMEFLRSMNFVGIHTHGTFAGSAEGGLAVVNPEDITGQRTFLAQSPLLYKQMATCEVKRVFEIGPLFRHENSNCKMHTCDLAAEMEIKDHYLEVCDIVNALLVDLFKHLNKNCKKELEAISQRYPAEPPKYLEETLMLKYDDGIQMLKEAGTEVKHMTDLTGKHQQELCRLVREKYGTDLFILHQHPSAVCPLYTMPCVGNPAYSNSFDVFFRGEQVISGSQRIHERGFFVKRAAEYGIDIDHVLDNFRFWRYGVPPHGGFRACLSRVVMLFCGLDHF</sequence>
<dbReference type="GO" id="GO:0004815">
    <property type="term" value="F:aspartate-tRNA ligase activity"/>
    <property type="evidence" value="ECO:0007669"/>
    <property type="project" value="UniProtKB-EC"/>
</dbReference>
<evidence type="ECO:0000256" key="10">
    <source>
        <dbReference type="ARBA" id="ARBA00047904"/>
    </source>
</evidence>